<dbReference type="GO" id="GO:0005096">
    <property type="term" value="F:GTPase activator activity"/>
    <property type="evidence" value="ECO:0007669"/>
    <property type="project" value="UniProtKB-KW"/>
</dbReference>
<dbReference type="OrthoDB" id="10061772at2759"/>
<accession>A0A812CNY6</accession>
<keyword evidence="4" id="KW-1185">Reference proteome</keyword>
<sequence>MSSYTPLSQQRDNAKSVIRLRNCMPEKFFSFCLMHLSIILDLNDNSLEEILTDTKPRRGMTPLWRKKDSKSIFFGSQLTGESIASIFRLIEYLKRPENIEVEGLFRKTGSNARQMLLKEMLNKSSDLNLDEGQFSPHDCASVLKGFLKELPECLMVDKFAKAHCQLCEMSKQSNMETNMKLKGKVLKAVQLLMLLLPEENTLLLECLLELLSKVVSENKNRMTSNALGTIFAPHLLCPKRLSAAEFHAASENFAELAAFIIDNADQVFQIPTELVRDIDQFWKDMENPNKTPCNFFDVSVTKNGLSARRSKSDEAVNTCVNFTDRSQGAEDLTQAEIAKLYEHIQAMPDTARKRKLLKKFSKTNHMNFDSCSRSSKENSIYQRFSQFIRFTGRQTRSRNLGLFSDTIKRHFPLLKQNKQVDQLSYGLPSASRQTQLTSTLKKTVESSVQTIEESFVADTPKSVLHKKLDFDAIPQNDKTPVNTKPPHSLSDGMLSPLVHVIELNHSPKSVRRTRKRRSSETAEAIIMSSDAEKTPVFHPPSIENEINYLPNLINKKIKVIPVTPVTHSDELPFFTPVTSFRRNPYRTIHHSRRQPFPQCNTPDTESLKFYLQIISLPFSPFIIFLPPLPHPTDASREKKNVLLFVECFLLSRSTFIKF</sequence>
<gene>
    <name evidence="3" type="ORF">SPHA_40914</name>
</gene>
<dbReference type="EMBL" id="CAHIKZ030001946">
    <property type="protein sequence ID" value="CAE1277856.1"/>
    <property type="molecule type" value="Genomic_DNA"/>
</dbReference>
<evidence type="ECO:0000313" key="4">
    <source>
        <dbReference type="Proteomes" id="UP000597762"/>
    </source>
</evidence>
<dbReference type="PANTHER" id="PTHR14963">
    <property type="entry name" value="RHO GTPASE ACTIVATING PROTEIN 18,19-RELATED"/>
    <property type="match status" value="1"/>
</dbReference>
<dbReference type="InterPro" id="IPR000198">
    <property type="entry name" value="RhoGAP_dom"/>
</dbReference>
<keyword evidence="1" id="KW-0343">GTPase activation</keyword>
<dbReference type="AlphaFoldDB" id="A0A812CNY6"/>
<evidence type="ECO:0000256" key="1">
    <source>
        <dbReference type="ARBA" id="ARBA00022468"/>
    </source>
</evidence>
<dbReference type="PROSITE" id="PS50238">
    <property type="entry name" value="RHOGAP"/>
    <property type="match status" value="1"/>
</dbReference>
<dbReference type="Gene3D" id="1.10.555.10">
    <property type="entry name" value="Rho GTPase activation protein"/>
    <property type="match status" value="1"/>
</dbReference>
<comment type="caution">
    <text evidence="3">The sequence shown here is derived from an EMBL/GenBank/DDBJ whole genome shotgun (WGS) entry which is preliminary data.</text>
</comment>
<dbReference type="SUPFAM" id="SSF48350">
    <property type="entry name" value="GTPase activation domain, GAP"/>
    <property type="match status" value="1"/>
</dbReference>
<dbReference type="GO" id="GO:0051056">
    <property type="term" value="P:regulation of small GTPase mediated signal transduction"/>
    <property type="evidence" value="ECO:0007669"/>
    <property type="project" value="TreeGrafter"/>
</dbReference>
<evidence type="ECO:0000259" key="2">
    <source>
        <dbReference type="PROSITE" id="PS50238"/>
    </source>
</evidence>
<dbReference type="GO" id="GO:0005737">
    <property type="term" value="C:cytoplasm"/>
    <property type="evidence" value="ECO:0007669"/>
    <property type="project" value="TreeGrafter"/>
</dbReference>
<dbReference type="Pfam" id="PF00620">
    <property type="entry name" value="RhoGAP"/>
    <property type="match status" value="1"/>
</dbReference>
<dbReference type="SMART" id="SM00324">
    <property type="entry name" value="RhoGAP"/>
    <property type="match status" value="1"/>
</dbReference>
<dbReference type="InterPro" id="IPR008936">
    <property type="entry name" value="Rho_GTPase_activation_prot"/>
</dbReference>
<organism evidence="3 4">
    <name type="scientific">Acanthosepion pharaonis</name>
    <name type="common">Pharaoh cuttlefish</name>
    <name type="synonym">Sepia pharaonis</name>
    <dbReference type="NCBI Taxonomy" id="158019"/>
    <lineage>
        <taxon>Eukaryota</taxon>
        <taxon>Metazoa</taxon>
        <taxon>Spiralia</taxon>
        <taxon>Lophotrochozoa</taxon>
        <taxon>Mollusca</taxon>
        <taxon>Cephalopoda</taxon>
        <taxon>Coleoidea</taxon>
        <taxon>Decapodiformes</taxon>
        <taxon>Sepiida</taxon>
        <taxon>Sepiina</taxon>
        <taxon>Sepiidae</taxon>
        <taxon>Acanthosepion</taxon>
    </lineage>
</organism>
<evidence type="ECO:0000313" key="3">
    <source>
        <dbReference type="EMBL" id="CAE1277856.1"/>
    </source>
</evidence>
<proteinExistence type="predicted"/>
<feature type="domain" description="Rho-GAP" evidence="2">
    <location>
        <begin position="76"/>
        <end position="268"/>
    </location>
</feature>
<reference evidence="3" key="1">
    <citation type="submission" date="2021-01" db="EMBL/GenBank/DDBJ databases">
        <authorList>
            <person name="Li R."/>
            <person name="Bekaert M."/>
        </authorList>
    </citation>
    <scope>NUCLEOTIDE SEQUENCE</scope>
    <source>
        <strain evidence="3">Farmed</strain>
    </source>
</reference>
<dbReference type="GO" id="GO:0007165">
    <property type="term" value="P:signal transduction"/>
    <property type="evidence" value="ECO:0007669"/>
    <property type="project" value="InterPro"/>
</dbReference>
<name>A0A812CNY6_ACAPH</name>
<protein>
    <submittedName>
        <fullName evidence="3">ARHGAP19</fullName>
    </submittedName>
</protein>
<dbReference type="PANTHER" id="PTHR14963:SF7">
    <property type="entry name" value="RHO GTPASE-ACTIVATING PROTEIN 19"/>
    <property type="match status" value="1"/>
</dbReference>
<dbReference type="Proteomes" id="UP000597762">
    <property type="component" value="Unassembled WGS sequence"/>
</dbReference>